<dbReference type="InterPro" id="IPR049434">
    <property type="entry name" value="VPg"/>
</dbReference>
<feature type="non-terminal residue" evidence="2">
    <location>
        <position position="1"/>
    </location>
</feature>
<evidence type="ECO:0000313" key="2">
    <source>
        <dbReference type="EMBL" id="AIF74271.1"/>
    </source>
</evidence>
<feature type="domain" description="SF3 helicase" evidence="1">
    <location>
        <begin position="1"/>
        <end position="94"/>
    </location>
</feature>
<proteinExistence type="predicted"/>
<dbReference type="Pfam" id="PF00910">
    <property type="entry name" value="RNA_helicase"/>
    <property type="match status" value="1"/>
</dbReference>
<dbReference type="InterPro" id="IPR000605">
    <property type="entry name" value="Helicase_SF3_ssDNA/RNA_vir"/>
</dbReference>
<sequence>NQSVCIWDEFDTDAKGAYVETVIQMVNSAPMPLNCDRVENKGKTFSSDIIFATSNFPLALPPEHPRFPAFLRRVTYIDVTAPDVSEWMKKHPGLKPPQDLFKGDFSHLKLAVRPYLGIDHTGKVFGGPAVKPTGTTVTGLLKRCRAQFKAQSGRAVGLWLIVPTRDVQEAVSKLSGWVRWAGCPCRVTVGSEYHGTDIDQPFGVIVVSDKPRPDTLATTFAVVRTSGMAKRFPDMTLPHRWDHHGSPLDLFICENVVRAATIRDIVWHVGGFTVNVVDSAERARHIPSTRLVVASHPFHVWSGICAHMCWRSIPGAFRVVKAYLNLPANFQGYLDIFRALDSVNWSSNPTSTLFRTPMGDIQMYTYGEGCYILATPSRVPVIAPGPTPNMWPQDLRNISIWDALSHLWETLASQWGFLGTLVLSMFGVTEVLSRAGRRPEAKGKTKMRRAHALSDQDYEEYKDMKRDWRTEMTVNEWREIRDRAAAGGNDVQAQRYRAWLEVRQLRMDNRAYRHEVVDVIGKGGHRVEVHRQDMMTAP</sequence>
<protein>
    <submittedName>
        <fullName evidence="2">Polyprotein</fullName>
    </submittedName>
</protein>
<name>A0A0D3MDB2_9CALI</name>
<organism evidence="2">
    <name type="scientific">Bat calicivirus</name>
    <dbReference type="NCBI Taxonomy" id="1514705"/>
    <lineage>
        <taxon>Viruses</taxon>
        <taxon>Riboviria</taxon>
        <taxon>Orthornavirae</taxon>
        <taxon>Pisuviricota</taxon>
        <taxon>Pisoniviricetes</taxon>
        <taxon>Picornavirales</taxon>
        <taxon>Caliciviridae</taxon>
    </lineage>
</organism>
<feature type="non-terminal residue" evidence="2">
    <location>
        <position position="538"/>
    </location>
</feature>
<dbReference type="Pfam" id="PF20915">
    <property type="entry name" value="VPg"/>
    <property type="match status" value="1"/>
</dbReference>
<dbReference type="PROSITE" id="PS51218">
    <property type="entry name" value="SF3_HELICASE_2"/>
    <property type="match status" value="1"/>
</dbReference>
<dbReference type="InterPro" id="IPR014759">
    <property type="entry name" value="Helicase_SF3_ssRNA_vir"/>
</dbReference>
<accession>A0A0D3MDB2</accession>
<dbReference type="Gene3D" id="1.10.260.110">
    <property type="match status" value="1"/>
</dbReference>
<dbReference type="GO" id="GO:0003723">
    <property type="term" value="F:RNA binding"/>
    <property type="evidence" value="ECO:0007669"/>
    <property type="project" value="InterPro"/>
</dbReference>
<dbReference type="EMBL" id="KJ641704">
    <property type="protein sequence ID" value="AIF74271.1"/>
    <property type="molecule type" value="Genomic_RNA"/>
</dbReference>
<reference evidence="2" key="1">
    <citation type="journal article" date="2016" name="ISME J.">
        <title>Deciphering the bat virome catalog to better understand the ecological diversity of bat viruses and the bat origin of emerging infectious diseases.</title>
        <authorList>
            <person name="Wu Z."/>
            <person name="Yang L."/>
            <person name="Ren X."/>
            <person name="He G."/>
            <person name="Zhang J."/>
            <person name="Yang J."/>
            <person name="Qian Z."/>
            <person name="Dong J."/>
            <person name="Sun L."/>
            <person name="Zhu Y."/>
            <person name="Du J."/>
            <person name="Yang F."/>
            <person name="Zhang S."/>
            <person name="Jin Q."/>
        </authorList>
    </citation>
    <scope>NUCLEOTIDE SEQUENCE</scope>
    <source>
        <strain evidence="2">BtRf-CalV/SX2013</strain>
    </source>
</reference>
<dbReference type="GO" id="GO:0003724">
    <property type="term" value="F:RNA helicase activity"/>
    <property type="evidence" value="ECO:0007669"/>
    <property type="project" value="InterPro"/>
</dbReference>
<evidence type="ECO:0000259" key="1">
    <source>
        <dbReference type="PROSITE" id="PS51218"/>
    </source>
</evidence>